<dbReference type="GO" id="GO:0004713">
    <property type="term" value="F:protein tyrosine kinase activity"/>
    <property type="evidence" value="ECO:0007669"/>
    <property type="project" value="TreeGrafter"/>
</dbReference>
<feature type="transmembrane region" description="Helical" evidence="1">
    <location>
        <begin position="22"/>
        <end position="42"/>
    </location>
</feature>
<sequence length="454" mass="51493">MNNTYEQEIDLKDLIFHILKRWRSVLFIAVVLAVLMGGSKFGQGALKYQDKQYLAELQETYDTDLMNYRVTKEGYERNIETLTQNIDYEEKYEKNSVLFKLDPYNKWVAKMDLFLKINEEKGVITMVDPADSLVKAYSSILRSESSLKEASKENDIETRYLRELINIEENIDGNMITVSVTYKDGEGAQKILGNILEGVNARQSELKDSLGPHRVILMNGETSMVADQELAESQNKRVDSFSEMQTSLKEVQLSLDELEEPQAPTGLSFKGVLKSAAKYGILGAVLGGFLTAFFWCVIYVINPRLHSAEEFKNRFGVKILGAFFQEGKEKKNLGIDAWFEKLEGKESVSREDVLKRIIANISIYMEKERTVLLTGTAELDILRSIETELKDSFPGVSFEVRADMNRNPETLIALPAADGVILVEKCGVSKYKDIEDELETIYDLNKKIIGCIIL</sequence>
<dbReference type="AlphaFoldDB" id="A0AAU7PNJ6"/>
<accession>A0AAU7PNJ6</accession>
<keyword evidence="1" id="KW-0812">Transmembrane</keyword>
<proteinExistence type="predicted"/>
<evidence type="ECO:0000313" key="2">
    <source>
        <dbReference type="EMBL" id="XBS53951.1"/>
    </source>
</evidence>
<name>A0AAU7PNJ6_9FIRM</name>
<organism evidence="2">
    <name type="scientific">Lacrimispora sp. BS-2</name>
    <dbReference type="NCBI Taxonomy" id="3151850"/>
    <lineage>
        <taxon>Bacteria</taxon>
        <taxon>Bacillati</taxon>
        <taxon>Bacillota</taxon>
        <taxon>Clostridia</taxon>
        <taxon>Lachnospirales</taxon>
        <taxon>Lachnospiraceae</taxon>
        <taxon>Lacrimispora</taxon>
    </lineage>
</organism>
<dbReference type="EMBL" id="CP157940">
    <property type="protein sequence ID" value="XBS53951.1"/>
    <property type="molecule type" value="Genomic_DNA"/>
</dbReference>
<reference evidence="2" key="1">
    <citation type="submission" date="2024-06" db="EMBL/GenBank/DDBJ databases">
        <title>Lacrimispora cavernae sp. nov., a novel anaerobe isolated from bat guano pile inside a cave.</title>
        <authorList>
            <person name="Miller S.L."/>
            <person name="Lu N."/>
            <person name="King J."/>
            <person name="Sankaranarayanan K."/>
            <person name="Lawson P.A."/>
        </authorList>
    </citation>
    <scope>NUCLEOTIDE SEQUENCE</scope>
    <source>
        <strain evidence="2">BS-2</strain>
    </source>
</reference>
<keyword evidence="1" id="KW-0472">Membrane</keyword>
<dbReference type="PANTHER" id="PTHR32309:SF13">
    <property type="entry name" value="FERRIC ENTEROBACTIN TRANSPORT PROTEIN FEPE"/>
    <property type="match status" value="1"/>
</dbReference>
<dbReference type="GO" id="GO:0005886">
    <property type="term" value="C:plasma membrane"/>
    <property type="evidence" value="ECO:0007669"/>
    <property type="project" value="TreeGrafter"/>
</dbReference>
<evidence type="ECO:0008006" key="3">
    <source>
        <dbReference type="Google" id="ProtNLM"/>
    </source>
</evidence>
<keyword evidence="1" id="KW-1133">Transmembrane helix</keyword>
<protein>
    <recommendedName>
        <fullName evidence="3">Capsular polysaccharide biosynthesis protein</fullName>
    </recommendedName>
</protein>
<gene>
    <name evidence="2" type="ORF">ABFV83_19445</name>
</gene>
<feature type="transmembrane region" description="Helical" evidence="1">
    <location>
        <begin position="279"/>
        <end position="301"/>
    </location>
</feature>
<dbReference type="RefSeq" id="WP_349946264.1">
    <property type="nucleotide sequence ID" value="NZ_CP157940.1"/>
</dbReference>
<evidence type="ECO:0000256" key="1">
    <source>
        <dbReference type="SAM" id="Phobius"/>
    </source>
</evidence>
<dbReference type="InterPro" id="IPR050445">
    <property type="entry name" value="Bact_polysacc_biosynth/exp"/>
</dbReference>
<dbReference type="PANTHER" id="PTHR32309">
    <property type="entry name" value="TYROSINE-PROTEIN KINASE"/>
    <property type="match status" value="1"/>
</dbReference>